<organism evidence="3 4">
    <name type="scientific">Novosphingobium aquae</name>
    <dbReference type="NCBI Taxonomy" id="3133435"/>
    <lineage>
        <taxon>Bacteria</taxon>
        <taxon>Pseudomonadati</taxon>
        <taxon>Pseudomonadota</taxon>
        <taxon>Alphaproteobacteria</taxon>
        <taxon>Sphingomonadales</taxon>
        <taxon>Sphingomonadaceae</taxon>
        <taxon>Novosphingobium</taxon>
    </lineage>
</organism>
<accession>A0ABU8SBV2</accession>
<dbReference type="Gene3D" id="3.40.710.10">
    <property type="entry name" value="DD-peptidase/beta-lactamase superfamily"/>
    <property type="match status" value="1"/>
</dbReference>
<dbReference type="InterPro" id="IPR050491">
    <property type="entry name" value="AmpC-like"/>
</dbReference>
<feature type="chain" id="PRO_5045452528" evidence="1">
    <location>
        <begin position="20"/>
        <end position="400"/>
    </location>
</feature>
<reference evidence="3 4" key="1">
    <citation type="submission" date="2024-03" db="EMBL/GenBank/DDBJ databases">
        <authorList>
            <person name="Jo J.-H."/>
        </authorList>
    </citation>
    <scope>NUCLEOTIDE SEQUENCE [LARGE SCALE GENOMIC DNA]</scope>
    <source>
        <strain evidence="3 4">AS3R-12</strain>
    </source>
</reference>
<gene>
    <name evidence="3" type="ORF">WG900_12490</name>
</gene>
<keyword evidence="1" id="KW-0732">Signal</keyword>
<dbReference type="PANTHER" id="PTHR46825">
    <property type="entry name" value="D-ALANYL-D-ALANINE-CARBOXYPEPTIDASE/ENDOPEPTIDASE AMPH"/>
    <property type="match status" value="1"/>
</dbReference>
<dbReference type="RefSeq" id="WP_339967525.1">
    <property type="nucleotide sequence ID" value="NZ_JBBHJY010000006.1"/>
</dbReference>
<dbReference type="EMBL" id="JBBHJY010000006">
    <property type="protein sequence ID" value="MEJ6010733.1"/>
    <property type="molecule type" value="Genomic_DNA"/>
</dbReference>
<dbReference type="EC" id="3.1.1.103" evidence="3"/>
<dbReference type="GO" id="GO:0016787">
    <property type="term" value="F:hydrolase activity"/>
    <property type="evidence" value="ECO:0007669"/>
    <property type="project" value="UniProtKB-KW"/>
</dbReference>
<feature type="domain" description="Beta-lactamase-related" evidence="2">
    <location>
        <begin position="31"/>
        <end position="381"/>
    </location>
</feature>
<dbReference type="InterPro" id="IPR001466">
    <property type="entry name" value="Beta-lactam-related"/>
</dbReference>
<evidence type="ECO:0000313" key="3">
    <source>
        <dbReference type="EMBL" id="MEJ6010733.1"/>
    </source>
</evidence>
<feature type="signal peptide" evidence="1">
    <location>
        <begin position="1"/>
        <end position="19"/>
    </location>
</feature>
<dbReference type="InterPro" id="IPR012338">
    <property type="entry name" value="Beta-lactam/transpept-like"/>
</dbReference>
<proteinExistence type="predicted"/>
<keyword evidence="3" id="KW-0378">Hydrolase</keyword>
<comment type="caution">
    <text evidence="3">The sequence shown here is derived from an EMBL/GenBank/DDBJ whole genome shotgun (WGS) entry which is preliminary data.</text>
</comment>
<dbReference type="PANTHER" id="PTHR46825:SF9">
    <property type="entry name" value="BETA-LACTAMASE-RELATED DOMAIN-CONTAINING PROTEIN"/>
    <property type="match status" value="1"/>
</dbReference>
<dbReference type="Pfam" id="PF00144">
    <property type="entry name" value="Beta-lactamase"/>
    <property type="match status" value="1"/>
</dbReference>
<sequence>MRRYIIIAPMLMIAPLLMAAHATSPAPPAAVAVAFDRKGTKVVISEGLADRATGRKVTADDPVRIASISKLVTAMGVMRLVDQGKLDLDRDVSDYLGWKLRHPAFPDKPITLAMLLSHQSGLLDGPDLYIIPLGMTLRERLADPRVWDAAHAPGSGWFHYTNLNFPVVASVMERATGERFDRLMARLVLRPLKLDACFNWGDGCSPATIKRAVVLYRASGDVAKDDLQGRRPDCLVVPAADGSCDLASYRPGDNGALFSPQGGLRISMKGLARLGRAISSNAATGFLSQPSYSRMFKPAWTFDGGNGLGEDGESGFFCAYGLAAQRLANRQKGCRDDLFGDGVMRFGHSGDAYGLKAGLWFDPWTGRGVAYFTSAVPDGDKGARSAFTSREEALIDRLPR</sequence>
<protein>
    <submittedName>
        <fullName evidence="3">Serine hydrolase domain-containing protein</fullName>
        <ecNumber evidence="3">3.1.1.103</ecNumber>
    </submittedName>
</protein>
<evidence type="ECO:0000259" key="2">
    <source>
        <dbReference type="Pfam" id="PF00144"/>
    </source>
</evidence>
<dbReference type="SUPFAM" id="SSF56601">
    <property type="entry name" value="beta-lactamase/transpeptidase-like"/>
    <property type="match status" value="1"/>
</dbReference>
<name>A0ABU8SBV2_9SPHN</name>
<evidence type="ECO:0000313" key="4">
    <source>
        <dbReference type="Proteomes" id="UP001379235"/>
    </source>
</evidence>
<evidence type="ECO:0000256" key="1">
    <source>
        <dbReference type="SAM" id="SignalP"/>
    </source>
</evidence>
<dbReference type="Proteomes" id="UP001379235">
    <property type="component" value="Unassembled WGS sequence"/>
</dbReference>
<keyword evidence="4" id="KW-1185">Reference proteome</keyword>